<dbReference type="EMBL" id="NPDS01000003">
    <property type="protein sequence ID" value="PJZ57521.1"/>
    <property type="molecule type" value="Genomic_DNA"/>
</dbReference>
<evidence type="ECO:0000313" key="2">
    <source>
        <dbReference type="Proteomes" id="UP000231879"/>
    </source>
</evidence>
<gene>
    <name evidence="1" type="ORF">CH367_09255</name>
</gene>
<organism evidence="1 2">
    <name type="scientific">Leptospira barantonii</name>
    <dbReference type="NCBI Taxonomy" id="2023184"/>
    <lineage>
        <taxon>Bacteria</taxon>
        <taxon>Pseudomonadati</taxon>
        <taxon>Spirochaetota</taxon>
        <taxon>Spirochaetia</taxon>
        <taxon>Leptospirales</taxon>
        <taxon>Leptospiraceae</taxon>
        <taxon>Leptospira</taxon>
    </lineage>
</organism>
<dbReference type="RefSeq" id="WP_100762217.1">
    <property type="nucleotide sequence ID" value="NZ_NPDS01000003.1"/>
</dbReference>
<proteinExistence type="predicted"/>
<reference evidence="1 2" key="1">
    <citation type="submission" date="2017-07" db="EMBL/GenBank/DDBJ databases">
        <title>Leptospira spp. isolated from tropical soils.</title>
        <authorList>
            <person name="Thibeaux R."/>
            <person name="Iraola G."/>
            <person name="Ferres I."/>
            <person name="Bierque E."/>
            <person name="Girault D."/>
            <person name="Soupe-Gilbert M.-E."/>
            <person name="Picardeau M."/>
            <person name="Goarant C."/>
        </authorList>
    </citation>
    <scope>NUCLEOTIDE SEQUENCE [LARGE SCALE GENOMIC DNA]</scope>
    <source>
        <strain evidence="1 2">FH4-C-A1</strain>
    </source>
</reference>
<accession>A0ABX4NL04</accession>
<keyword evidence="2" id="KW-1185">Reference proteome</keyword>
<sequence length="168" mass="19460">MKVLKFLFISVMTAMTILPNSNDEVKKYALEYFQTIVKYNYLSLNPSAEFEEKVASKYYNSSTMLNPGGNADYVAYYFIEKYSIQWVKYREEKDRYLISMICDSPIQMMKGGKVRKKNTKVESRFSVGRKEGQFYISSDPTVMVTNAEGVAVLCERDPSDEFCKVKLK</sequence>
<evidence type="ECO:0000313" key="1">
    <source>
        <dbReference type="EMBL" id="PJZ57521.1"/>
    </source>
</evidence>
<dbReference type="Proteomes" id="UP000231879">
    <property type="component" value="Unassembled WGS sequence"/>
</dbReference>
<protein>
    <submittedName>
        <fullName evidence="1">Uncharacterized protein</fullName>
    </submittedName>
</protein>
<comment type="caution">
    <text evidence="1">The sequence shown here is derived from an EMBL/GenBank/DDBJ whole genome shotgun (WGS) entry which is preliminary data.</text>
</comment>
<name>A0ABX4NL04_9LEPT</name>